<dbReference type="EMBL" id="JACHEF010000014">
    <property type="protein sequence ID" value="MBB6414152.1"/>
    <property type="molecule type" value="Genomic_DNA"/>
</dbReference>
<dbReference type="Proteomes" id="UP000556329">
    <property type="component" value="Unassembled WGS sequence"/>
</dbReference>
<dbReference type="AlphaFoldDB" id="A0A841PVM1"/>
<reference evidence="2 3" key="1">
    <citation type="submission" date="2020-08" db="EMBL/GenBank/DDBJ databases">
        <title>Genomic Encyclopedia of Type Strains, Phase IV (KMG-IV): sequencing the most valuable type-strain genomes for metagenomic binning, comparative biology and taxonomic classification.</title>
        <authorList>
            <person name="Goeker M."/>
        </authorList>
    </citation>
    <scope>NUCLEOTIDE SEQUENCE [LARGE SCALE GENOMIC DNA]</scope>
    <source>
        <strain evidence="2 3">DSM 100039</strain>
    </source>
</reference>
<dbReference type="InterPro" id="IPR012338">
    <property type="entry name" value="Beta-lactam/transpept-like"/>
</dbReference>
<keyword evidence="3" id="KW-1185">Reference proteome</keyword>
<dbReference type="Gene3D" id="3.40.710.10">
    <property type="entry name" value="DD-peptidase/beta-lactamase superfamily"/>
    <property type="match status" value="1"/>
</dbReference>
<dbReference type="InterPro" id="IPR050789">
    <property type="entry name" value="Diverse_Enzym_Activities"/>
</dbReference>
<feature type="domain" description="Beta-lactamase-related" evidence="1">
    <location>
        <begin position="119"/>
        <end position="405"/>
    </location>
</feature>
<dbReference type="InterPro" id="IPR001466">
    <property type="entry name" value="Beta-lactam-related"/>
</dbReference>
<comment type="caution">
    <text evidence="2">The sequence shown here is derived from an EMBL/GenBank/DDBJ whole genome shotgun (WGS) entry which is preliminary data.</text>
</comment>
<gene>
    <name evidence="2" type="ORF">HNQ71_006861</name>
</gene>
<sequence length="461" mass="51635">MTDNRDILKMSIAAAPVPFLPGPGKAQSTVSHMDASHDWLPDPMRPDAPMIPRTGWDLSPYNRWTFQHVREWTPTASIWRGSGPVQPLPQRPTDIDGITFEVEGRRHTIREFLNHSYTDGFLVLHRGEVVAEKYMNGLEPHTPHLAMSVTKCITGTLFGILVGKGLIDPDRLVTQYLPELEATAYRGAKVQHVLDMTAGVKVAGPYTEPYTPGHMFQLAAGWWPLEYAKYPDYPKNTWQAVLRLTEQEAPHGSRFSYRSPENNVLGFIMQRVTGKMIPELFSSELWAPMGAEEDAYITVDRGGFPCTDGGFNATLRDYARFALLHLRGGKLNGKQIVPSEWIEETRTADDHLFQIHGEEPGAYHNCFTIHDPKRRDYSHGGHGGQLIYMDPEADFAVVKLSCQPHQYWQITSWSVRADTKFKQAAEAALSSAAKAELAHTVEAQKMTRPAICAIRDALASS</sequence>
<dbReference type="RefSeq" id="WP_184878903.1">
    <property type="nucleotide sequence ID" value="NZ_JACHEF010000014.1"/>
</dbReference>
<dbReference type="Pfam" id="PF00144">
    <property type="entry name" value="Beta-lactamase"/>
    <property type="match status" value="1"/>
</dbReference>
<evidence type="ECO:0000259" key="1">
    <source>
        <dbReference type="Pfam" id="PF00144"/>
    </source>
</evidence>
<organism evidence="2 3">
    <name type="scientific">Mesorhizobium sangaii</name>
    <dbReference type="NCBI Taxonomy" id="505389"/>
    <lineage>
        <taxon>Bacteria</taxon>
        <taxon>Pseudomonadati</taxon>
        <taxon>Pseudomonadota</taxon>
        <taxon>Alphaproteobacteria</taxon>
        <taxon>Hyphomicrobiales</taxon>
        <taxon>Phyllobacteriaceae</taxon>
        <taxon>Mesorhizobium</taxon>
    </lineage>
</organism>
<name>A0A841PVM1_9HYPH</name>
<dbReference type="SUPFAM" id="SSF56601">
    <property type="entry name" value="beta-lactamase/transpeptidase-like"/>
    <property type="match status" value="1"/>
</dbReference>
<dbReference type="PANTHER" id="PTHR43283">
    <property type="entry name" value="BETA-LACTAMASE-RELATED"/>
    <property type="match status" value="1"/>
</dbReference>
<evidence type="ECO:0000313" key="2">
    <source>
        <dbReference type="EMBL" id="MBB6414152.1"/>
    </source>
</evidence>
<protein>
    <submittedName>
        <fullName evidence="2">CubicO group peptidase (Beta-lactamase class C family)</fullName>
    </submittedName>
</protein>
<dbReference type="PANTHER" id="PTHR43283:SF7">
    <property type="entry name" value="BETA-LACTAMASE-RELATED DOMAIN-CONTAINING PROTEIN"/>
    <property type="match status" value="1"/>
</dbReference>
<accession>A0A841PVM1</accession>
<proteinExistence type="predicted"/>
<evidence type="ECO:0000313" key="3">
    <source>
        <dbReference type="Proteomes" id="UP000556329"/>
    </source>
</evidence>